<dbReference type="Gene3D" id="2.60.40.740">
    <property type="match status" value="1"/>
</dbReference>
<evidence type="ECO:0000256" key="7">
    <source>
        <dbReference type="SAM" id="SignalP"/>
    </source>
</evidence>
<organism evidence="11 12">
    <name type="scientific">Peptostreptococcus porci</name>
    <dbReference type="NCBI Taxonomy" id="2652282"/>
    <lineage>
        <taxon>Bacteria</taxon>
        <taxon>Bacillati</taxon>
        <taxon>Bacillota</taxon>
        <taxon>Clostridia</taxon>
        <taxon>Peptostreptococcales</taxon>
        <taxon>Peptostreptococcaceae</taxon>
        <taxon>Peptostreptococcus</taxon>
    </lineage>
</organism>
<evidence type="ECO:0000256" key="2">
    <source>
        <dbReference type="ARBA" id="ARBA00022525"/>
    </source>
</evidence>
<dbReference type="EMBL" id="VUNE01000001">
    <property type="protein sequence ID" value="MST61385.1"/>
    <property type="molecule type" value="Genomic_DNA"/>
</dbReference>
<dbReference type="InterPro" id="IPR026466">
    <property type="entry name" value="Fim_isopep_form_D2_dom"/>
</dbReference>
<keyword evidence="6" id="KW-1133">Transmembrane helix</keyword>
<evidence type="ECO:0000256" key="4">
    <source>
        <dbReference type="ARBA" id="ARBA00023088"/>
    </source>
</evidence>
<keyword evidence="6" id="KW-0812">Transmembrane</keyword>
<evidence type="ECO:0000259" key="9">
    <source>
        <dbReference type="Pfam" id="PF16555"/>
    </source>
</evidence>
<dbReference type="InterPro" id="IPR032364">
    <property type="entry name" value="GramPos_pilinD1_N"/>
</dbReference>
<feature type="compositionally biased region" description="Basic and acidic residues" evidence="5">
    <location>
        <begin position="317"/>
        <end position="332"/>
    </location>
</feature>
<feature type="domain" description="SpaA-like prealbumin fold" evidence="10">
    <location>
        <begin position="338"/>
        <end position="440"/>
    </location>
</feature>
<dbReference type="Pfam" id="PF00746">
    <property type="entry name" value="Gram_pos_anchor"/>
    <property type="match status" value="1"/>
</dbReference>
<sequence>MKKFKLLSFIMALAMVLSIVLPFGRVFAAPSQEETYEVVVHKVLFKTKEIKVRPGGSAGNDGQTKYTGKKFTDEEFRKYFGADVEVEPVQGVYYEAKKDGRVIAHGITEADGSVRLTLPKGTYTIEENKAKTKLADKYKGKLPAVSVPVTVTLPVYKAEGGIFTKGKDALHVYPKNTIDEPTIKKSVTESGNMHDTVGIGETKPFIIESEMPDGIEEYKVLEFVDKLSKGLTFKDNLKVERVLKENSQKVTVDANNYTKIVEGAKSDTIKVVIKSEFIKTLKSGDKIIITFDATVNKEAVLGAENPNEVKLIYGHSPDNKKEKEPEKPELHTGGKRFVKKSVNENNKVLKDAEFIVKKFGENKYVKISGQGEVSFVDAEDQATIFKSGNDGIIDIKGLPYGNKGDKNDTAASDYEIIEKKAPEGYALDATPKKFTVNKTSYNQTPGEIDPKPINPDVINNNKVTIPQTGGIGSAIVVIAGIAIVGVGLYIKKRNYNA</sequence>
<dbReference type="InterPro" id="IPR048052">
    <property type="entry name" value="FM1-like"/>
</dbReference>
<feature type="chain" id="PRO_5026799496" evidence="7">
    <location>
        <begin position="29"/>
        <end position="497"/>
    </location>
</feature>
<keyword evidence="1" id="KW-0134">Cell wall</keyword>
<protein>
    <submittedName>
        <fullName evidence="11">SpaH/EbpB family LPXTG-anchored major pilin</fullName>
    </submittedName>
</protein>
<evidence type="ECO:0000256" key="3">
    <source>
        <dbReference type="ARBA" id="ARBA00022729"/>
    </source>
</evidence>
<feature type="transmembrane region" description="Helical" evidence="6">
    <location>
        <begin position="470"/>
        <end position="490"/>
    </location>
</feature>
<dbReference type="InterPro" id="IPR013783">
    <property type="entry name" value="Ig-like_fold"/>
</dbReference>
<keyword evidence="6" id="KW-0472">Membrane</keyword>
<dbReference type="Pfam" id="PF16555">
    <property type="entry name" value="GramPos_pilinD1"/>
    <property type="match status" value="1"/>
</dbReference>
<dbReference type="NCBIfam" id="TIGR01167">
    <property type="entry name" value="LPXTG_anchor"/>
    <property type="match status" value="1"/>
</dbReference>
<evidence type="ECO:0000259" key="10">
    <source>
        <dbReference type="Pfam" id="PF17802"/>
    </source>
</evidence>
<feature type="signal peptide" evidence="7">
    <location>
        <begin position="1"/>
        <end position="28"/>
    </location>
</feature>
<dbReference type="NCBIfam" id="NF033902">
    <property type="entry name" value="iso_D2_wall_anc"/>
    <property type="match status" value="1"/>
</dbReference>
<dbReference type="InterPro" id="IPR019931">
    <property type="entry name" value="LPXTG_anchor"/>
</dbReference>
<dbReference type="RefSeq" id="WP_154536831.1">
    <property type="nucleotide sequence ID" value="NZ_VUNE01000001.1"/>
</dbReference>
<evidence type="ECO:0000313" key="11">
    <source>
        <dbReference type="EMBL" id="MST61385.1"/>
    </source>
</evidence>
<evidence type="ECO:0000256" key="6">
    <source>
        <dbReference type="SAM" id="Phobius"/>
    </source>
</evidence>
<dbReference type="NCBIfam" id="TIGR04226">
    <property type="entry name" value="RrgB_K2N_iso_D2"/>
    <property type="match status" value="1"/>
</dbReference>
<evidence type="ECO:0000256" key="1">
    <source>
        <dbReference type="ARBA" id="ARBA00022512"/>
    </source>
</evidence>
<gene>
    <name evidence="11" type="ORF">FYJ71_00115</name>
</gene>
<dbReference type="Pfam" id="PF17802">
    <property type="entry name" value="SpaA"/>
    <property type="match status" value="1"/>
</dbReference>
<keyword evidence="4" id="KW-0572">Peptidoglycan-anchor</keyword>
<feature type="domain" description="Gram-positive pilin subunit D1 N-terminal" evidence="9">
    <location>
        <begin position="105"/>
        <end position="177"/>
    </location>
</feature>
<dbReference type="Proteomes" id="UP000440713">
    <property type="component" value="Unassembled WGS sequence"/>
</dbReference>
<proteinExistence type="predicted"/>
<dbReference type="InterPro" id="IPR041033">
    <property type="entry name" value="SpaA_PFL_dom_1"/>
</dbReference>
<reference evidence="11 12" key="1">
    <citation type="submission" date="2019-08" db="EMBL/GenBank/DDBJ databases">
        <title>In-depth cultivation of the pig gut microbiome towards novel bacterial diversity and tailored functional studies.</title>
        <authorList>
            <person name="Wylensek D."/>
            <person name="Hitch T.C.A."/>
            <person name="Clavel T."/>
        </authorList>
    </citation>
    <scope>NUCLEOTIDE SEQUENCE [LARGE SCALE GENOMIC DNA]</scope>
    <source>
        <strain evidence="11 12">WCA-SAB-591-4A-A</strain>
    </source>
</reference>
<evidence type="ECO:0000259" key="8">
    <source>
        <dbReference type="Pfam" id="PF00746"/>
    </source>
</evidence>
<feature type="domain" description="Gram-positive cocci surface proteins LPxTG" evidence="8">
    <location>
        <begin position="459"/>
        <end position="494"/>
    </location>
</feature>
<evidence type="ECO:0000256" key="5">
    <source>
        <dbReference type="SAM" id="MobiDB-lite"/>
    </source>
</evidence>
<name>A0A6N7WWW3_9FIRM</name>
<accession>A0A6N7WWW3</accession>
<keyword evidence="3 7" id="KW-0732">Signal</keyword>
<evidence type="ECO:0000313" key="12">
    <source>
        <dbReference type="Proteomes" id="UP000440713"/>
    </source>
</evidence>
<keyword evidence="2" id="KW-0964">Secreted</keyword>
<keyword evidence="12" id="KW-1185">Reference proteome</keyword>
<feature type="region of interest" description="Disordered" evidence="5">
    <location>
        <begin position="314"/>
        <end position="333"/>
    </location>
</feature>
<comment type="caution">
    <text evidence="11">The sequence shown here is derived from an EMBL/GenBank/DDBJ whole genome shotgun (WGS) entry which is preliminary data.</text>
</comment>
<dbReference type="AlphaFoldDB" id="A0A6N7WWW3"/>
<dbReference type="Gene3D" id="2.60.40.10">
    <property type="entry name" value="Immunoglobulins"/>
    <property type="match status" value="2"/>
</dbReference>